<protein>
    <submittedName>
        <fullName evidence="1">Uncharacterized protein</fullName>
    </submittedName>
</protein>
<dbReference type="Proteomes" id="UP000225889">
    <property type="component" value="Unassembled WGS sequence"/>
</dbReference>
<dbReference type="AlphaFoldDB" id="A0A2G3DYR0"/>
<gene>
    <name evidence="1" type="ORF">CSX01_01895</name>
</gene>
<comment type="caution">
    <text evidence="1">The sequence shown here is derived from an EMBL/GenBank/DDBJ whole genome shotgun (WGS) entry which is preliminary data.</text>
</comment>
<evidence type="ECO:0000313" key="2">
    <source>
        <dbReference type="Proteomes" id="UP000225889"/>
    </source>
</evidence>
<evidence type="ECO:0000313" key="1">
    <source>
        <dbReference type="EMBL" id="PHU36010.1"/>
    </source>
</evidence>
<dbReference type="RefSeq" id="WP_099391229.1">
    <property type="nucleotide sequence ID" value="NZ_PDYF01000007.1"/>
</dbReference>
<organism evidence="1 2">
    <name type="scientific">Pseudobutyrivibrio ruminis</name>
    <dbReference type="NCBI Taxonomy" id="46206"/>
    <lineage>
        <taxon>Bacteria</taxon>
        <taxon>Bacillati</taxon>
        <taxon>Bacillota</taxon>
        <taxon>Clostridia</taxon>
        <taxon>Lachnospirales</taxon>
        <taxon>Lachnospiraceae</taxon>
        <taxon>Pseudobutyrivibrio</taxon>
    </lineage>
</organism>
<reference evidence="1 2" key="1">
    <citation type="submission" date="2017-10" db="EMBL/GenBank/DDBJ databases">
        <title>Resolving the taxonomy of Roseburia spp., Eubacterium rectale and Agathobacter spp. through phylogenomic analysis.</title>
        <authorList>
            <person name="Sheridan P.O."/>
            <person name="Walker A.W."/>
            <person name="Duncan S.H."/>
            <person name="Scott K.P."/>
            <person name="Toole P.W.O."/>
            <person name="Luis P."/>
            <person name="Flint H.J."/>
        </authorList>
    </citation>
    <scope>NUCLEOTIDE SEQUENCE [LARGE SCALE GENOMIC DNA]</scope>
    <source>
        <strain evidence="1 2">JK626</strain>
    </source>
</reference>
<sequence length="150" mass="16820">MTAISELDILVAINGALQKEFKGELKIYGREVSDGYKTPSLFTEIVTSGTAIGTKCHASMQVSGRVTYFEKMPDSIEELKLFNRVKKALGKYLEVGDRKLTIHGYSTSYTGERNNILQVAIDFGNVVIWIRDEEEGYSAMENVNVELKEE</sequence>
<dbReference type="InterPro" id="IPR049254">
    <property type="entry name" value="Phage_tail_terminator"/>
</dbReference>
<dbReference type="Pfam" id="PF20765">
    <property type="entry name" value="Phage_tail_terminator_8"/>
    <property type="match status" value="1"/>
</dbReference>
<proteinExistence type="predicted"/>
<accession>A0A2G3DYR0</accession>
<dbReference type="EMBL" id="PDYF01000007">
    <property type="protein sequence ID" value="PHU36010.1"/>
    <property type="molecule type" value="Genomic_DNA"/>
</dbReference>
<name>A0A2G3DYR0_9FIRM</name>
<reference evidence="1 2" key="2">
    <citation type="submission" date="2017-10" db="EMBL/GenBank/DDBJ databases">
        <authorList>
            <person name="Banno H."/>
            <person name="Chua N.-H."/>
        </authorList>
    </citation>
    <scope>NUCLEOTIDE SEQUENCE [LARGE SCALE GENOMIC DNA]</scope>
    <source>
        <strain evidence="1 2">JK626</strain>
    </source>
</reference>